<dbReference type="Proteomes" id="UP000254134">
    <property type="component" value="Unassembled WGS sequence"/>
</dbReference>
<accession>A0A7M2Z1U4</accession>
<dbReference type="PANTHER" id="PTHR30627">
    <property type="entry name" value="PEPTIDOGLYCAN D,D-TRANSPEPTIDASE"/>
    <property type="match status" value="1"/>
</dbReference>
<evidence type="ECO:0000313" key="4">
    <source>
        <dbReference type="Proteomes" id="UP000254134"/>
    </source>
</evidence>
<dbReference type="GO" id="GO:0051301">
    <property type="term" value="P:cell division"/>
    <property type="evidence" value="ECO:0007669"/>
    <property type="project" value="UniProtKB-KW"/>
</dbReference>
<dbReference type="Gene3D" id="3.40.710.10">
    <property type="entry name" value="DD-peptidase/beta-lactamase superfamily"/>
    <property type="match status" value="1"/>
</dbReference>
<dbReference type="InterPro" id="IPR012338">
    <property type="entry name" value="Beta-lactam/transpept-like"/>
</dbReference>
<gene>
    <name evidence="3" type="ORF">Gocc_0032</name>
</gene>
<evidence type="ECO:0000313" key="3">
    <source>
        <dbReference type="EMBL" id="RDI75613.1"/>
    </source>
</evidence>
<dbReference type="Pfam" id="PF00905">
    <property type="entry name" value="Transpeptidase"/>
    <property type="match status" value="1"/>
</dbReference>
<dbReference type="InterPro" id="IPR001460">
    <property type="entry name" value="PCN-bd_Tpept"/>
</dbReference>
<name>A0A7M2Z1U4_9ACTN</name>
<evidence type="ECO:0000259" key="1">
    <source>
        <dbReference type="Pfam" id="PF00905"/>
    </source>
</evidence>
<feature type="domain" description="Penicillin-binding protein transpeptidase" evidence="1">
    <location>
        <begin position="147"/>
        <end position="471"/>
    </location>
</feature>
<reference evidence="4" key="2">
    <citation type="journal article" date="2019" name="MicrobiologyOpen">
        <title>High-quality draft genome sequence of Gaiella occulta isolated from a 150 meter deep mineral water borehole and comparison with the genome sequences of other deep-branching lineages of the phylum Actinobacteria.</title>
        <authorList>
            <person name="Severino R."/>
            <person name="Froufe H.J.C."/>
            <person name="Barroso C."/>
            <person name="Albuquerque L."/>
            <person name="Lobo-da-Cunha A."/>
            <person name="da Costa M.S."/>
            <person name="Egas C."/>
        </authorList>
    </citation>
    <scope>NUCLEOTIDE SEQUENCE [LARGE SCALE GENOMIC DNA]</scope>
    <source>
        <strain evidence="4">F2-233</strain>
    </source>
</reference>
<sequence>MGLLVVLIVATTYWQTWARPALAERQDNEIQRVAQFEIKRGLILSPSRVLARNRARTTNGHTLYFRRYPQGRLTAHVVGYSTVARSRTGLERSLNEALTGSSQSLSSLVDRSLDKLNGKPIVGETVVTSLDVGAQRAAFEALGSNCGAVVALDPRTGRVRVMASSPSYDPNDVETNFGRIERISANCKPASPLLNRASQGLYPPGSTFKVVTASAALESGRYTPSSTFTDPGYCTVYGKRVNNFDTSRPFGTISLATALQHSVNSVFCNIGLALGAKRILAQAKRFGFYERPPLETPESERLPSGLYRRGSLYDPKRDRDVDAGRMAFGQERLLVTPLQMAMVAGAIGNGGILMRPSVVEKIVTPNGKTRERTRPEQLGRAVRPATARDVGEMMVRAVEAGTGVAARIPGLRVGGKTGTAETGVAGSNITWFIAFAGPEGARPELAVAVVLQNQSLTGGATAAPIARTVMQALLTPTANP</sequence>
<dbReference type="SUPFAM" id="SSF56601">
    <property type="entry name" value="beta-lactamase/transpeptidase-like"/>
    <property type="match status" value="1"/>
</dbReference>
<keyword evidence="3" id="KW-0132">Cell division</keyword>
<comment type="caution">
    <text evidence="3">The sequence shown here is derived from an EMBL/GenBank/DDBJ whole genome shotgun (WGS) entry which is preliminary data.</text>
</comment>
<dbReference type="GO" id="GO:0005886">
    <property type="term" value="C:plasma membrane"/>
    <property type="evidence" value="ECO:0007669"/>
    <property type="project" value="TreeGrafter"/>
</dbReference>
<dbReference type="AlphaFoldDB" id="A0A7M2Z1U4"/>
<dbReference type="InterPro" id="IPR050515">
    <property type="entry name" value="Beta-lactam/transpept"/>
</dbReference>
<dbReference type="PANTHER" id="PTHR30627:SF24">
    <property type="entry name" value="PENICILLIN-BINDING PROTEIN 4B"/>
    <property type="match status" value="1"/>
</dbReference>
<feature type="domain" description="Penicillin binding protein A dimerisation" evidence="2">
    <location>
        <begin position="40"/>
        <end position="126"/>
    </location>
</feature>
<dbReference type="Gene3D" id="3.90.1310.10">
    <property type="entry name" value="Penicillin-binding protein 2a (Domain 2)"/>
    <property type="match status" value="1"/>
</dbReference>
<keyword evidence="4" id="KW-1185">Reference proteome</keyword>
<organism evidence="3 4">
    <name type="scientific">Gaiella occulta</name>
    <dbReference type="NCBI Taxonomy" id="1002870"/>
    <lineage>
        <taxon>Bacteria</taxon>
        <taxon>Bacillati</taxon>
        <taxon>Actinomycetota</taxon>
        <taxon>Thermoleophilia</taxon>
        <taxon>Gaiellales</taxon>
        <taxon>Gaiellaceae</taxon>
        <taxon>Gaiella</taxon>
    </lineage>
</organism>
<protein>
    <submittedName>
        <fullName evidence="3">Cell division protein FtsI/penicillin-binding protein 2</fullName>
    </submittedName>
</protein>
<dbReference type="GO" id="GO:0071555">
    <property type="term" value="P:cell wall organization"/>
    <property type="evidence" value="ECO:0007669"/>
    <property type="project" value="TreeGrafter"/>
</dbReference>
<dbReference type="InterPro" id="IPR054120">
    <property type="entry name" value="PBPA_dimer"/>
</dbReference>
<evidence type="ECO:0000259" key="2">
    <source>
        <dbReference type="Pfam" id="PF21922"/>
    </source>
</evidence>
<reference evidence="3 4" key="1">
    <citation type="submission" date="2018-07" db="EMBL/GenBank/DDBJ databases">
        <title>High-quality-draft genome sequence of Gaiella occulta.</title>
        <authorList>
            <person name="Severino R."/>
            <person name="Froufe H.J.C."/>
            <person name="Rainey F.A."/>
            <person name="Barroso C."/>
            <person name="Albuquerque L."/>
            <person name="Lobo-Da-Cunha A."/>
            <person name="Da Costa M.S."/>
            <person name="Egas C."/>
        </authorList>
    </citation>
    <scope>NUCLEOTIDE SEQUENCE [LARGE SCALE GENOMIC DNA]</scope>
    <source>
        <strain evidence="3 4">F2-233</strain>
    </source>
</reference>
<dbReference type="GO" id="GO:0071972">
    <property type="term" value="F:peptidoglycan L,D-transpeptidase activity"/>
    <property type="evidence" value="ECO:0007669"/>
    <property type="project" value="TreeGrafter"/>
</dbReference>
<proteinExistence type="predicted"/>
<keyword evidence="3" id="KW-0131">Cell cycle</keyword>
<dbReference type="GO" id="GO:0008658">
    <property type="term" value="F:penicillin binding"/>
    <property type="evidence" value="ECO:0007669"/>
    <property type="project" value="InterPro"/>
</dbReference>
<dbReference type="Pfam" id="PF21922">
    <property type="entry name" value="PBP_dimer_2"/>
    <property type="match status" value="1"/>
</dbReference>
<dbReference type="EMBL" id="QQZY01000001">
    <property type="protein sequence ID" value="RDI75613.1"/>
    <property type="molecule type" value="Genomic_DNA"/>
</dbReference>